<keyword evidence="1" id="KW-0472">Membrane</keyword>
<proteinExistence type="predicted"/>
<feature type="transmembrane region" description="Helical" evidence="1">
    <location>
        <begin position="307"/>
        <end position="329"/>
    </location>
</feature>
<keyword evidence="1" id="KW-0812">Transmembrane</keyword>
<evidence type="ECO:0000313" key="2">
    <source>
        <dbReference type="EMBL" id="TFK37991.1"/>
    </source>
</evidence>
<evidence type="ECO:0000256" key="1">
    <source>
        <dbReference type="SAM" id="Phobius"/>
    </source>
</evidence>
<keyword evidence="3" id="KW-1185">Reference proteome</keyword>
<name>A0A5C3MA36_9AGAR</name>
<gene>
    <name evidence="2" type="ORF">BDQ12DRAFT_666587</name>
</gene>
<dbReference type="Gene3D" id="2.60.120.260">
    <property type="entry name" value="Galactose-binding domain-like"/>
    <property type="match status" value="1"/>
</dbReference>
<accession>A0A5C3MA36</accession>
<dbReference type="STRING" id="68775.A0A5C3MA36"/>
<sequence>MTPSIILDNIDTTITYGPSQLWKIHPGDSTFGGTYSVCNGSQANSSIGTPFLSYSFYGSGIDIYGNPGKGLKMNYTLDNSSTQQGLVNTTRSQSVNTGFRLWGLKGLDNSTYHTVNLTITAGEAVIDYIVVNPSPNPPYGFSEETLIYDSSDIAIHYSGESWSGVAGGSFAGGKAYGTFASVTNKPGDKFAIGFVGSEISVYGLLNYQRGKLGYEYTIDGRTPTLVMPFTGSQAINASKWDMNYKLLEQSVEPGRHTLELTIYQVTGSQAFWLDYITITGINSTTLAGVDPIVTSSINTNKSFSSKALAGAIVGGIIALCLAFTVWRLIVRRSRKKVIVDGNILPPYSRSDPIRNTAPVIPTAQARDTKLPWSLPSARLVASDNTSTGRCSTTF</sequence>
<dbReference type="OrthoDB" id="2927144at2759"/>
<dbReference type="AlphaFoldDB" id="A0A5C3MA36"/>
<protein>
    <submittedName>
        <fullName evidence="2">Uncharacterized protein</fullName>
    </submittedName>
</protein>
<dbReference type="EMBL" id="ML213605">
    <property type="protein sequence ID" value="TFK37991.1"/>
    <property type="molecule type" value="Genomic_DNA"/>
</dbReference>
<reference evidence="2 3" key="1">
    <citation type="journal article" date="2019" name="Nat. Ecol. Evol.">
        <title>Megaphylogeny resolves global patterns of mushroom evolution.</title>
        <authorList>
            <person name="Varga T."/>
            <person name="Krizsan K."/>
            <person name="Foldi C."/>
            <person name="Dima B."/>
            <person name="Sanchez-Garcia M."/>
            <person name="Sanchez-Ramirez S."/>
            <person name="Szollosi G.J."/>
            <person name="Szarkandi J.G."/>
            <person name="Papp V."/>
            <person name="Albert L."/>
            <person name="Andreopoulos W."/>
            <person name="Angelini C."/>
            <person name="Antonin V."/>
            <person name="Barry K.W."/>
            <person name="Bougher N.L."/>
            <person name="Buchanan P."/>
            <person name="Buyck B."/>
            <person name="Bense V."/>
            <person name="Catcheside P."/>
            <person name="Chovatia M."/>
            <person name="Cooper J."/>
            <person name="Damon W."/>
            <person name="Desjardin D."/>
            <person name="Finy P."/>
            <person name="Geml J."/>
            <person name="Haridas S."/>
            <person name="Hughes K."/>
            <person name="Justo A."/>
            <person name="Karasinski D."/>
            <person name="Kautmanova I."/>
            <person name="Kiss B."/>
            <person name="Kocsube S."/>
            <person name="Kotiranta H."/>
            <person name="LaButti K.M."/>
            <person name="Lechner B.E."/>
            <person name="Liimatainen K."/>
            <person name="Lipzen A."/>
            <person name="Lukacs Z."/>
            <person name="Mihaltcheva S."/>
            <person name="Morgado L.N."/>
            <person name="Niskanen T."/>
            <person name="Noordeloos M.E."/>
            <person name="Ohm R.A."/>
            <person name="Ortiz-Santana B."/>
            <person name="Ovrebo C."/>
            <person name="Racz N."/>
            <person name="Riley R."/>
            <person name="Savchenko A."/>
            <person name="Shiryaev A."/>
            <person name="Soop K."/>
            <person name="Spirin V."/>
            <person name="Szebenyi C."/>
            <person name="Tomsovsky M."/>
            <person name="Tulloss R.E."/>
            <person name="Uehling J."/>
            <person name="Grigoriev I.V."/>
            <person name="Vagvolgyi C."/>
            <person name="Papp T."/>
            <person name="Martin F.M."/>
            <person name="Miettinen O."/>
            <person name="Hibbett D.S."/>
            <person name="Nagy L.G."/>
        </authorList>
    </citation>
    <scope>NUCLEOTIDE SEQUENCE [LARGE SCALE GENOMIC DNA]</scope>
    <source>
        <strain evidence="2 3">CBS 166.37</strain>
    </source>
</reference>
<keyword evidence="1" id="KW-1133">Transmembrane helix</keyword>
<dbReference type="Proteomes" id="UP000308652">
    <property type="component" value="Unassembled WGS sequence"/>
</dbReference>
<evidence type="ECO:0000313" key="3">
    <source>
        <dbReference type="Proteomes" id="UP000308652"/>
    </source>
</evidence>
<organism evidence="2 3">
    <name type="scientific">Crucibulum laeve</name>
    <dbReference type="NCBI Taxonomy" id="68775"/>
    <lineage>
        <taxon>Eukaryota</taxon>
        <taxon>Fungi</taxon>
        <taxon>Dikarya</taxon>
        <taxon>Basidiomycota</taxon>
        <taxon>Agaricomycotina</taxon>
        <taxon>Agaricomycetes</taxon>
        <taxon>Agaricomycetidae</taxon>
        <taxon>Agaricales</taxon>
        <taxon>Agaricineae</taxon>
        <taxon>Nidulariaceae</taxon>
        <taxon>Crucibulum</taxon>
    </lineage>
</organism>